<evidence type="ECO:0000256" key="4">
    <source>
        <dbReference type="RuleBase" id="RU364152"/>
    </source>
</evidence>
<dbReference type="VEuPathDB" id="FungiDB:KLMA_30414"/>
<keyword evidence="3 4" id="KW-0539">Nucleus</keyword>
<accession>W0TC73</accession>
<dbReference type="Proteomes" id="UP000065495">
    <property type="component" value="Chromosome 3"/>
</dbReference>
<dbReference type="OrthoDB" id="1854899at2759"/>
<sequence>MHTLQLSHKSNETITIKNQSAIITPTHVHKDLYDNGCVFGTPEPFDYMLSNKLSNIWTQRQSIKGEFGVTYHTADLVIRTNNAFSYSGFQGLILEIESKSLNSFESFKKNFEKVQGMLHEMGLKDVKVSLDKFQKLDTTENFNLFDLAFQYLKVLG</sequence>
<keyword evidence="4" id="KW-0804">Transcription</keyword>
<comment type="subcellular location">
    <subcellularLocation>
        <location evidence="1 4">Nucleus</location>
    </subcellularLocation>
</comment>
<gene>
    <name evidence="5" type="primary">SRB2</name>
    <name evidence="4" type="synonym">MED20</name>
    <name evidence="5" type="ORF">KLMA_30414</name>
</gene>
<keyword evidence="4" id="KW-0010">Activator</keyword>
<dbReference type="Gene3D" id="3.30.310.180">
    <property type="match status" value="1"/>
</dbReference>
<dbReference type="GeneID" id="34715690"/>
<evidence type="ECO:0000256" key="1">
    <source>
        <dbReference type="ARBA" id="ARBA00004123"/>
    </source>
</evidence>
<dbReference type="GO" id="GO:0003712">
    <property type="term" value="F:transcription coregulator activity"/>
    <property type="evidence" value="ECO:0007669"/>
    <property type="project" value="InterPro"/>
</dbReference>
<comment type="function">
    <text evidence="4">Component of the Mediator complex, a coactivator involved in the regulated transcription of nearly all RNA polymerase II-dependent genes. Mediator functions as a bridge to convey information from gene-specific regulatory proteins to the basal RNA polymerase II transcription machinery. Mediator is recruited to promoters by direct interactions with regulatory proteins and serves as a scaffold for the assembly of a functional preinitiation complex with RNA polymerase II and the general transcription factors.</text>
</comment>
<dbReference type="GO" id="GO:0006357">
    <property type="term" value="P:regulation of transcription by RNA polymerase II"/>
    <property type="evidence" value="ECO:0007669"/>
    <property type="project" value="InterPro"/>
</dbReference>
<reference evidence="5 6" key="1">
    <citation type="journal article" date="2015" name="Biotechnol. Biofuels">
        <title>Genetic basis of the highly efficient yeast Kluyveromyces marxianus: complete genome sequence and transcriptome analyses.</title>
        <authorList>
            <person name="Lertwattanasakul N."/>
            <person name="Kosaka T."/>
            <person name="Hosoyama A."/>
            <person name="Suzuki Y."/>
            <person name="Rodrussamee N."/>
            <person name="Matsutani M."/>
            <person name="Murata M."/>
            <person name="Fujimoto N."/>
            <person name="Suprayogi"/>
            <person name="Tsuchikane K."/>
            <person name="Limtong S."/>
            <person name="Fujita N."/>
            <person name="Yamada M."/>
        </authorList>
    </citation>
    <scope>NUCLEOTIDE SEQUENCE [LARGE SCALE GENOMIC DNA]</scope>
    <source>
        <strain evidence="6">DMKU3-1042 / BCC 29191 / NBRC 104275</strain>
    </source>
</reference>
<keyword evidence="4" id="KW-0805">Transcription regulation</keyword>
<comment type="similarity">
    <text evidence="2 4">Belongs to the Mediator complex subunit 20 family.</text>
</comment>
<proteinExistence type="inferred from homology"/>
<comment type="subunit">
    <text evidence="4">Component of the Mediator complex.</text>
</comment>
<dbReference type="AlphaFoldDB" id="W0TC73"/>
<dbReference type="InterPro" id="IPR013921">
    <property type="entry name" value="Mediator_Med20"/>
</dbReference>
<evidence type="ECO:0000313" key="6">
    <source>
        <dbReference type="Proteomes" id="UP000065495"/>
    </source>
</evidence>
<dbReference type="GO" id="GO:0016592">
    <property type="term" value="C:mediator complex"/>
    <property type="evidence" value="ECO:0007669"/>
    <property type="project" value="InterPro"/>
</dbReference>
<organism evidence="5 6">
    <name type="scientific">Kluyveromyces marxianus (strain DMKU3-1042 / BCC 29191 / NBRC 104275)</name>
    <name type="common">Yeast</name>
    <name type="synonym">Candida kefyr</name>
    <dbReference type="NCBI Taxonomy" id="1003335"/>
    <lineage>
        <taxon>Eukaryota</taxon>
        <taxon>Fungi</taxon>
        <taxon>Dikarya</taxon>
        <taxon>Ascomycota</taxon>
        <taxon>Saccharomycotina</taxon>
        <taxon>Saccharomycetes</taxon>
        <taxon>Saccharomycetales</taxon>
        <taxon>Saccharomycetaceae</taxon>
        <taxon>Kluyveromyces</taxon>
    </lineage>
</organism>
<evidence type="ECO:0000256" key="3">
    <source>
        <dbReference type="ARBA" id="ARBA00023242"/>
    </source>
</evidence>
<protein>
    <recommendedName>
        <fullName evidence="4">Mediator of RNA polymerase II transcription subunit 20</fullName>
    </recommendedName>
    <alternativeName>
        <fullName evidence="4">Mediator complex subunit 20</fullName>
    </alternativeName>
</protein>
<name>W0TC73_KLUMD</name>
<dbReference type="RefSeq" id="XP_022675545.1">
    <property type="nucleotide sequence ID" value="XM_022818928.1"/>
</dbReference>
<evidence type="ECO:0000256" key="2">
    <source>
        <dbReference type="ARBA" id="ARBA00010743"/>
    </source>
</evidence>
<dbReference type="KEGG" id="kmx:KLMA_30414"/>
<dbReference type="EMBL" id="AP012215">
    <property type="protein sequence ID" value="BAO39709.1"/>
    <property type="molecule type" value="Genomic_DNA"/>
</dbReference>
<evidence type="ECO:0000313" key="5">
    <source>
        <dbReference type="EMBL" id="BAO39709.1"/>
    </source>
</evidence>
<dbReference type="Pfam" id="PF08612">
    <property type="entry name" value="Med20"/>
    <property type="match status" value="1"/>
</dbReference>